<feature type="region of interest" description="Disordered" evidence="1">
    <location>
        <begin position="101"/>
        <end position="120"/>
    </location>
</feature>
<feature type="compositionally biased region" description="Basic and acidic residues" evidence="1">
    <location>
        <begin position="129"/>
        <end position="150"/>
    </location>
</feature>
<keyword evidence="2" id="KW-0812">Transmembrane</keyword>
<feature type="transmembrane region" description="Helical" evidence="2">
    <location>
        <begin position="12"/>
        <end position="30"/>
    </location>
</feature>
<accession>A0A8S1EA90</accession>
<evidence type="ECO:0000256" key="2">
    <source>
        <dbReference type="SAM" id="Phobius"/>
    </source>
</evidence>
<keyword evidence="2" id="KW-0472">Membrane</keyword>
<dbReference type="AlphaFoldDB" id="A0A8S1EA90"/>
<reference evidence="3 4" key="1">
    <citation type="submission" date="2020-04" db="EMBL/GenBank/DDBJ databases">
        <authorList>
            <person name="Laetsch R D."/>
            <person name="Stevens L."/>
            <person name="Kumar S."/>
            <person name="Blaxter L. M."/>
        </authorList>
    </citation>
    <scope>NUCLEOTIDE SEQUENCE [LARGE SCALE GENOMIC DNA]</scope>
</reference>
<dbReference type="OrthoDB" id="5855448at2759"/>
<gene>
    <name evidence="3" type="ORF">CBOVIS_LOCUS1036</name>
</gene>
<name>A0A8S1EA90_9PELO</name>
<keyword evidence="2" id="KW-1133">Transmembrane helix</keyword>
<feature type="compositionally biased region" description="Basic and acidic residues" evidence="1">
    <location>
        <begin position="101"/>
        <end position="112"/>
    </location>
</feature>
<feature type="region of interest" description="Disordered" evidence="1">
    <location>
        <begin position="125"/>
        <end position="163"/>
    </location>
</feature>
<proteinExistence type="predicted"/>
<dbReference type="Proteomes" id="UP000494206">
    <property type="component" value="Unassembled WGS sequence"/>
</dbReference>
<protein>
    <submittedName>
        <fullName evidence="3">Uncharacterized protein</fullName>
    </submittedName>
</protein>
<evidence type="ECO:0000313" key="4">
    <source>
        <dbReference type="Proteomes" id="UP000494206"/>
    </source>
</evidence>
<dbReference type="EMBL" id="CADEPM010000001">
    <property type="protein sequence ID" value="CAB3397656.1"/>
    <property type="molecule type" value="Genomic_DNA"/>
</dbReference>
<comment type="caution">
    <text evidence="3">The sequence shown here is derived from an EMBL/GenBank/DDBJ whole genome shotgun (WGS) entry which is preliminary data.</text>
</comment>
<organism evidence="3 4">
    <name type="scientific">Caenorhabditis bovis</name>
    <dbReference type="NCBI Taxonomy" id="2654633"/>
    <lineage>
        <taxon>Eukaryota</taxon>
        <taxon>Metazoa</taxon>
        <taxon>Ecdysozoa</taxon>
        <taxon>Nematoda</taxon>
        <taxon>Chromadorea</taxon>
        <taxon>Rhabditida</taxon>
        <taxon>Rhabditina</taxon>
        <taxon>Rhabditomorpha</taxon>
        <taxon>Rhabditoidea</taxon>
        <taxon>Rhabditidae</taxon>
        <taxon>Peloderinae</taxon>
        <taxon>Caenorhabditis</taxon>
    </lineage>
</organism>
<keyword evidence="4" id="KW-1185">Reference proteome</keyword>
<evidence type="ECO:0000256" key="1">
    <source>
        <dbReference type="SAM" id="MobiDB-lite"/>
    </source>
</evidence>
<evidence type="ECO:0000313" key="3">
    <source>
        <dbReference type="EMBL" id="CAB3397656.1"/>
    </source>
</evidence>
<sequence>MTGFLINELLNFAIMSIITVYSIMMCSCNDRTREQIHIQRRQALRNRQREAAVSGRSVRSVIETEAIDDDASCPRFTCVRMTPRLKNSDTADVYSRLNKSDGEIPRIAKEKPPSISDFDIARASYRGSHSRESGSNEIVEKSDEKDKRSSAEAIDMDIAGCHS</sequence>